<dbReference type="PANTHER" id="PTHR38433">
    <property type="match status" value="1"/>
</dbReference>
<keyword evidence="2" id="KW-1185">Reference proteome</keyword>
<dbReference type="InterPro" id="IPR012440">
    <property type="entry name" value="DUF1641"/>
</dbReference>
<evidence type="ECO:0000313" key="2">
    <source>
        <dbReference type="Proteomes" id="UP001595989"/>
    </source>
</evidence>
<comment type="caution">
    <text evidence="1">The sequence shown here is derived from an EMBL/GenBank/DDBJ whole genome shotgun (WGS) entry which is preliminary data.</text>
</comment>
<dbReference type="RefSeq" id="WP_390292841.1">
    <property type="nucleotide sequence ID" value="NZ_JBHSFU010000003.1"/>
</dbReference>
<evidence type="ECO:0000313" key="1">
    <source>
        <dbReference type="EMBL" id="MFC4556903.1"/>
    </source>
</evidence>
<gene>
    <name evidence="1" type="ORF">ACFO3D_01615</name>
</gene>
<dbReference type="Proteomes" id="UP001595989">
    <property type="component" value="Unassembled WGS sequence"/>
</dbReference>
<reference evidence="2" key="1">
    <citation type="journal article" date="2019" name="Int. J. Syst. Evol. Microbiol.">
        <title>The Global Catalogue of Microorganisms (GCM) 10K type strain sequencing project: providing services to taxonomists for standard genome sequencing and annotation.</title>
        <authorList>
            <consortium name="The Broad Institute Genomics Platform"/>
            <consortium name="The Broad Institute Genome Sequencing Center for Infectious Disease"/>
            <person name="Wu L."/>
            <person name="Ma J."/>
        </authorList>
    </citation>
    <scope>NUCLEOTIDE SEQUENCE [LARGE SCALE GENOMIC DNA]</scope>
    <source>
        <strain evidence="2">CGMCC 4.7426</strain>
    </source>
</reference>
<organism evidence="1 2">
    <name type="scientific">Virgibacillus kekensis</name>
    <dbReference type="NCBI Taxonomy" id="202261"/>
    <lineage>
        <taxon>Bacteria</taxon>
        <taxon>Bacillati</taxon>
        <taxon>Bacillota</taxon>
        <taxon>Bacilli</taxon>
        <taxon>Bacillales</taxon>
        <taxon>Bacillaceae</taxon>
        <taxon>Virgibacillus</taxon>
    </lineage>
</organism>
<name>A0ABV9DGC1_9BACI</name>
<dbReference type="EMBL" id="JBHSFU010000003">
    <property type="protein sequence ID" value="MFC4556903.1"/>
    <property type="molecule type" value="Genomic_DNA"/>
</dbReference>
<protein>
    <submittedName>
        <fullName evidence="1">DUF1641 domain-containing protein</fullName>
    </submittedName>
</protein>
<dbReference type="Pfam" id="PF07849">
    <property type="entry name" value="DUF1641"/>
    <property type="match status" value="1"/>
</dbReference>
<sequence length="155" mass="17697">MADQISNIKRMKIPEETVREHNLDEVTKAVSENKEAILKGIDFLSMLNDSGYLDMTNALIKHKDEAMANVFKQLNRPQYSAAVENLVKMFILVGELNVDELQNFSEKLNRGLEKADESSEQESTSYMDLLKALKDPEINRSITMLLNFLRGMGRE</sequence>
<dbReference type="PANTHER" id="PTHR38433:SF1">
    <property type="entry name" value="DUF1641 DOMAIN-CONTAINING PROTEIN"/>
    <property type="match status" value="1"/>
</dbReference>
<accession>A0ABV9DGC1</accession>
<proteinExistence type="predicted"/>